<reference evidence="11 13" key="1">
    <citation type="submission" date="2020-07" db="EMBL/GenBank/DDBJ databases">
        <authorList>
            <person name="Criscuolo A."/>
        </authorList>
    </citation>
    <scope>NUCLEOTIDE SEQUENCE [LARGE SCALE GENOMIC DNA]</scope>
    <source>
        <strain evidence="11">CIP111751</strain>
    </source>
</reference>
<evidence type="ECO:0000256" key="9">
    <source>
        <dbReference type="RuleBase" id="RU366031"/>
    </source>
</evidence>
<evidence type="ECO:0000313" key="11">
    <source>
        <dbReference type="EMBL" id="CAD2073465.1"/>
    </source>
</evidence>
<dbReference type="GO" id="GO:0004852">
    <property type="term" value="F:uroporphyrinogen-III synthase activity"/>
    <property type="evidence" value="ECO:0007669"/>
    <property type="project" value="UniProtKB-UniRule"/>
</dbReference>
<comment type="caution">
    <text evidence="11">The sequence shown here is derived from an EMBL/GenBank/DDBJ whole genome shotgun (WGS) entry which is preliminary data.</text>
</comment>
<dbReference type="GO" id="GO:0006780">
    <property type="term" value="P:uroporphyrinogen III biosynthetic process"/>
    <property type="evidence" value="ECO:0007669"/>
    <property type="project" value="UniProtKB-UniRule"/>
</dbReference>
<comment type="pathway">
    <text evidence="1 9">Porphyrin-containing compound metabolism; protoporphyrin-IX biosynthesis; coproporphyrinogen-III from 5-aminolevulinate: step 3/4.</text>
</comment>
<dbReference type="UniPathway" id="UPA00251">
    <property type="reaction ID" value="UER00320"/>
</dbReference>
<evidence type="ECO:0000259" key="10">
    <source>
        <dbReference type="Pfam" id="PF02602"/>
    </source>
</evidence>
<evidence type="ECO:0000313" key="14">
    <source>
        <dbReference type="Proteomes" id="UP000545588"/>
    </source>
</evidence>
<gene>
    <name evidence="12" type="ORF">HNR41_000996</name>
    <name evidence="11" type="ORF">JEOCOQ751_00614</name>
</gene>
<comment type="similarity">
    <text evidence="2 9">Belongs to the uroporphyrinogen-III synthase family.</text>
</comment>
<evidence type="ECO:0000256" key="2">
    <source>
        <dbReference type="ARBA" id="ARBA00008133"/>
    </source>
</evidence>
<dbReference type="Proteomes" id="UP000545588">
    <property type="component" value="Unassembled WGS sequence"/>
</dbReference>
<comment type="function">
    <text evidence="6 9">Catalyzes cyclization of the linear tetrapyrrole, hydroxymethylbilane, to the macrocyclic uroporphyrinogen III.</text>
</comment>
<dbReference type="InterPro" id="IPR003754">
    <property type="entry name" value="4pyrrol_synth_uPrphyn_synth"/>
</dbReference>
<accession>A0A6V7R970</accession>
<evidence type="ECO:0000313" key="12">
    <source>
        <dbReference type="EMBL" id="MBB6423070.1"/>
    </source>
</evidence>
<evidence type="ECO:0000256" key="5">
    <source>
        <dbReference type="ARBA" id="ARBA00023244"/>
    </source>
</evidence>
<dbReference type="EMBL" id="CAJEWA010000005">
    <property type="protein sequence ID" value="CAD2073465.1"/>
    <property type="molecule type" value="Genomic_DNA"/>
</dbReference>
<dbReference type="Proteomes" id="UP000534001">
    <property type="component" value="Unassembled WGS sequence"/>
</dbReference>
<reference evidence="12 14" key="2">
    <citation type="submission" date="2020-08" db="EMBL/GenBank/DDBJ databases">
        <title>Genomic Encyclopedia of Type Strains, Phase IV (KMG-IV): sequencing the most valuable type-strain genomes for metagenomic binning, comparative biology and taxonomic classification.</title>
        <authorList>
            <person name="Goeker M."/>
        </authorList>
    </citation>
    <scope>NUCLEOTIDE SEQUENCE [LARGE SCALE GENOMIC DNA]</scope>
    <source>
        <strain evidence="12 14">DSM 22419</strain>
    </source>
</reference>
<dbReference type="PANTHER" id="PTHR38042:SF1">
    <property type="entry name" value="UROPORPHYRINOGEN-III SYNTHASE, CHLOROPLASTIC"/>
    <property type="match status" value="1"/>
</dbReference>
<dbReference type="RefSeq" id="WP_184282319.1">
    <property type="nucleotide sequence ID" value="NZ_BMCO01000001.1"/>
</dbReference>
<sequence>MPANKPVVYVTQSTFELDVDEDLTLVHAPLITTEILPFDETVLNTHYTWLVMTSKNTVKHFRTFFKHVKTDNISSIGVKTTEALNALGIDVDFEPSTYTQEGFIEECTINPGDKILYPASSKKRPLMRDYMRESGAEVTEIDLYYPKVHDGSIKRIRENLGQIDYLTLSSPSAVDSLMGHFTVSELKSIHFIAIGHVTESRLKQYGLRASTPEHETLGHMINFIKESIQ</sequence>
<protein>
    <recommendedName>
        <fullName evidence="7 9">Uroporphyrinogen-III synthase</fullName>
        <ecNumber evidence="3 9">4.2.1.75</ecNumber>
    </recommendedName>
</protein>
<evidence type="ECO:0000256" key="6">
    <source>
        <dbReference type="ARBA" id="ARBA00037589"/>
    </source>
</evidence>
<dbReference type="EMBL" id="JACHFF010000001">
    <property type="protein sequence ID" value="MBB6423070.1"/>
    <property type="molecule type" value="Genomic_DNA"/>
</dbReference>
<name>A0A6V7R970_9STAP</name>
<dbReference type="Gene3D" id="3.40.50.10090">
    <property type="match status" value="2"/>
</dbReference>
<dbReference type="EC" id="4.2.1.75" evidence="3 9"/>
<feature type="domain" description="Tetrapyrrole biosynthesis uroporphyrinogen III synthase" evidence="10">
    <location>
        <begin position="25"/>
        <end position="221"/>
    </location>
</feature>
<dbReference type="SUPFAM" id="SSF69618">
    <property type="entry name" value="HemD-like"/>
    <property type="match status" value="1"/>
</dbReference>
<evidence type="ECO:0000313" key="13">
    <source>
        <dbReference type="Proteomes" id="UP000534001"/>
    </source>
</evidence>
<organism evidence="11 13">
    <name type="scientific">Jeotgalicoccus coquinae</name>
    <dbReference type="NCBI Taxonomy" id="709509"/>
    <lineage>
        <taxon>Bacteria</taxon>
        <taxon>Bacillati</taxon>
        <taxon>Bacillota</taxon>
        <taxon>Bacilli</taxon>
        <taxon>Bacillales</taxon>
        <taxon>Staphylococcaceae</taxon>
        <taxon>Jeotgalicoccus</taxon>
    </lineage>
</organism>
<evidence type="ECO:0000256" key="4">
    <source>
        <dbReference type="ARBA" id="ARBA00023239"/>
    </source>
</evidence>
<keyword evidence="14" id="KW-1185">Reference proteome</keyword>
<comment type="catalytic activity">
    <reaction evidence="8 9">
        <text>hydroxymethylbilane = uroporphyrinogen III + H2O</text>
        <dbReference type="Rhea" id="RHEA:18965"/>
        <dbReference type="ChEBI" id="CHEBI:15377"/>
        <dbReference type="ChEBI" id="CHEBI:57308"/>
        <dbReference type="ChEBI" id="CHEBI:57845"/>
        <dbReference type="EC" id="4.2.1.75"/>
    </reaction>
</comment>
<evidence type="ECO:0000256" key="1">
    <source>
        <dbReference type="ARBA" id="ARBA00004772"/>
    </source>
</evidence>
<evidence type="ECO:0000256" key="8">
    <source>
        <dbReference type="ARBA" id="ARBA00048617"/>
    </source>
</evidence>
<dbReference type="InterPro" id="IPR039793">
    <property type="entry name" value="UROS/Hem4"/>
</dbReference>
<keyword evidence="5 9" id="KW-0627">Porphyrin biosynthesis</keyword>
<dbReference type="CDD" id="cd06578">
    <property type="entry name" value="HemD"/>
    <property type="match status" value="1"/>
</dbReference>
<dbReference type="AlphaFoldDB" id="A0A6V7R970"/>
<proteinExistence type="inferred from homology"/>
<dbReference type="PANTHER" id="PTHR38042">
    <property type="entry name" value="UROPORPHYRINOGEN-III SYNTHASE, CHLOROPLASTIC"/>
    <property type="match status" value="1"/>
</dbReference>
<dbReference type="GO" id="GO:0006782">
    <property type="term" value="P:protoporphyrinogen IX biosynthetic process"/>
    <property type="evidence" value="ECO:0007669"/>
    <property type="project" value="UniProtKB-UniRule"/>
</dbReference>
<dbReference type="Pfam" id="PF02602">
    <property type="entry name" value="HEM4"/>
    <property type="match status" value="1"/>
</dbReference>
<keyword evidence="4 9" id="KW-0456">Lyase</keyword>
<evidence type="ECO:0000256" key="3">
    <source>
        <dbReference type="ARBA" id="ARBA00013109"/>
    </source>
</evidence>
<evidence type="ECO:0000256" key="7">
    <source>
        <dbReference type="ARBA" id="ARBA00040167"/>
    </source>
</evidence>
<dbReference type="InterPro" id="IPR036108">
    <property type="entry name" value="4pyrrol_syn_uPrphyn_synt_sf"/>
</dbReference>